<reference evidence="13 14" key="1">
    <citation type="submission" date="2020-08" db="EMBL/GenBank/DDBJ databases">
        <title>Complete Genome Sequence of Effusibacillus dendaii Strain skT53, Isolated from Farmland soil.</title>
        <authorList>
            <person name="Konishi T."/>
            <person name="Kawasaki H."/>
        </authorList>
    </citation>
    <scope>NUCLEOTIDE SEQUENCE [LARGE SCALE GENOMIC DNA]</scope>
    <source>
        <strain evidence="14">skT53</strain>
    </source>
</reference>
<comment type="catalytic activity">
    <reaction evidence="1">
        <text>inosine + phosphate = alpha-D-ribose 1-phosphate + hypoxanthine</text>
        <dbReference type="Rhea" id="RHEA:27646"/>
        <dbReference type="ChEBI" id="CHEBI:17368"/>
        <dbReference type="ChEBI" id="CHEBI:17596"/>
        <dbReference type="ChEBI" id="CHEBI:43474"/>
        <dbReference type="ChEBI" id="CHEBI:57720"/>
        <dbReference type="EC" id="2.4.2.1"/>
    </reaction>
    <physiologicalReaction direction="left-to-right" evidence="1">
        <dbReference type="Rhea" id="RHEA:27647"/>
    </physiologicalReaction>
</comment>
<dbReference type="GO" id="GO:0005507">
    <property type="term" value="F:copper ion binding"/>
    <property type="evidence" value="ECO:0007669"/>
    <property type="project" value="TreeGrafter"/>
</dbReference>
<dbReference type="PANTHER" id="PTHR30616:SF2">
    <property type="entry name" value="PURINE NUCLEOSIDE PHOSPHORYLASE LACC1"/>
    <property type="match status" value="1"/>
</dbReference>
<evidence type="ECO:0000256" key="3">
    <source>
        <dbReference type="ARBA" id="ARBA00003215"/>
    </source>
</evidence>
<evidence type="ECO:0000256" key="4">
    <source>
        <dbReference type="ARBA" id="ARBA00007353"/>
    </source>
</evidence>
<evidence type="ECO:0000256" key="9">
    <source>
        <dbReference type="ARBA" id="ARBA00047989"/>
    </source>
</evidence>
<evidence type="ECO:0000256" key="7">
    <source>
        <dbReference type="ARBA" id="ARBA00022801"/>
    </source>
</evidence>
<dbReference type="GO" id="GO:0017061">
    <property type="term" value="F:S-methyl-5-thioadenosine phosphorylase activity"/>
    <property type="evidence" value="ECO:0007669"/>
    <property type="project" value="UniProtKB-EC"/>
</dbReference>
<dbReference type="Proteomes" id="UP000593802">
    <property type="component" value="Chromosome"/>
</dbReference>
<comment type="function">
    <text evidence="3">Purine nucleoside enzyme that catalyzes the phosphorolysis of adenosine and inosine nucleosides, yielding D-ribose 1-phosphate and the respective free bases, adenine and hypoxanthine. Also catalyzes the phosphorolysis of S-methyl-5'-thioadenosine into adenine and S-methyl-5-thio-alpha-D-ribose 1-phosphate. Also has adenosine deaminase activity.</text>
</comment>
<comment type="catalytic activity">
    <reaction evidence="9">
        <text>adenosine + H2O + H(+) = inosine + NH4(+)</text>
        <dbReference type="Rhea" id="RHEA:24408"/>
        <dbReference type="ChEBI" id="CHEBI:15377"/>
        <dbReference type="ChEBI" id="CHEBI:15378"/>
        <dbReference type="ChEBI" id="CHEBI:16335"/>
        <dbReference type="ChEBI" id="CHEBI:17596"/>
        <dbReference type="ChEBI" id="CHEBI:28938"/>
        <dbReference type="EC" id="3.5.4.4"/>
    </reaction>
    <physiologicalReaction direction="left-to-right" evidence="9">
        <dbReference type="Rhea" id="RHEA:24409"/>
    </physiologicalReaction>
</comment>
<dbReference type="InterPro" id="IPR038371">
    <property type="entry name" value="Cu_polyphenol_OxRdtase_sf"/>
</dbReference>
<dbReference type="NCBIfam" id="TIGR00726">
    <property type="entry name" value="peptidoglycan editing factor PgeF"/>
    <property type="match status" value="1"/>
</dbReference>
<evidence type="ECO:0000256" key="12">
    <source>
        <dbReference type="RuleBase" id="RU361274"/>
    </source>
</evidence>
<organism evidence="13 14">
    <name type="scientific">Effusibacillus dendaii</name>
    <dbReference type="NCBI Taxonomy" id="2743772"/>
    <lineage>
        <taxon>Bacteria</taxon>
        <taxon>Bacillati</taxon>
        <taxon>Bacillota</taxon>
        <taxon>Bacilli</taxon>
        <taxon>Bacillales</taxon>
        <taxon>Alicyclobacillaceae</taxon>
        <taxon>Effusibacillus</taxon>
    </lineage>
</organism>
<keyword evidence="5" id="KW-0808">Transferase</keyword>
<comment type="catalytic activity">
    <reaction evidence="10">
        <text>adenosine + phosphate = alpha-D-ribose 1-phosphate + adenine</text>
        <dbReference type="Rhea" id="RHEA:27642"/>
        <dbReference type="ChEBI" id="CHEBI:16335"/>
        <dbReference type="ChEBI" id="CHEBI:16708"/>
        <dbReference type="ChEBI" id="CHEBI:43474"/>
        <dbReference type="ChEBI" id="CHEBI:57720"/>
        <dbReference type="EC" id="2.4.2.1"/>
    </reaction>
    <physiologicalReaction direction="left-to-right" evidence="10">
        <dbReference type="Rhea" id="RHEA:27643"/>
    </physiologicalReaction>
</comment>
<sequence length="264" mass="28815">MKPIPLIEAPSINQTGIARGCFTTRLGGVSTGVWDSLNLGLHVGDERENVVANRTLVAEQLDVPLEMWVCGEQVHGNRVTVVEQDDKGKGAYFYEQSLPGTDALVSHQPGLMLATFAADCVPMLLLDPVNTVIAAVHAGWKGTVKQVAGEAVKTMGERFGSRPQDILAAIGPSIDRCCYEVDQQVFLPFIEEFSGGERFFTANERHRWQLSLPEANRQILIDSGLLPEHIERVGGCTACDTETYFSHRAENGKTGRLAGLIVLR</sequence>
<proteinExistence type="inferred from homology"/>
<accession>A0A7I8DC22</accession>
<dbReference type="InterPro" id="IPR011324">
    <property type="entry name" value="Cytotoxic_necrot_fac-like_cat"/>
</dbReference>
<gene>
    <name evidence="13" type="ORF">skT53_10450</name>
</gene>
<evidence type="ECO:0000256" key="10">
    <source>
        <dbReference type="ARBA" id="ARBA00048968"/>
    </source>
</evidence>
<dbReference type="EMBL" id="AP023366">
    <property type="protein sequence ID" value="BCJ86060.1"/>
    <property type="molecule type" value="Genomic_DNA"/>
</dbReference>
<name>A0A7I8DC22_9BACL</name>
<evidence type="ECO:0000256" key="8">
    <source>
        <dbReference type="ARBA" id="ARBA00022833"/>
    </source>
</evidence>
<dbReference type="CDD" id="cd16833">
    <property type="entry name" value="YfiH"/>
    <property type="match status" value="1"/>
</dbReference>
<dbReference type="Pfam" id="PF02578">
    <property type="entry name" value="Cu-oxidase_4"/>
    <property type="match status" value="1"/>
</dbReference>
<evidence type="ECO:0000256" key="5">
    <source>
        <dbReference type="ARBA" id="ARBA00022679"/>
    </source>
</evidence>
<keyword evidence="14" id="KW-1185">Reference proteome</keyword>
<comment type="similarity">
    <text evidence="4 12">Belongs to the purine nucleoside phosphorylase YfiH/LACC1 family.</text>
</comment>
<dbReference type="KEGG" id="eff:skT53_10450"/>
<evidence type="ECO:0000313" key="13">
    <source>
        <dbReference type="EMBL" id="BCJ86060.1"/>
    </source>
</evidence>
<evidence type="ECO:0000313" key="14">
    <source>
        <dbReference type="Proteomes" id="UP000593802"/>
    </source>
</evidence>
<dbReference type="GO" id="GO:0016787">
    <property type="term" value="F:hydrolase activity"/>
    <property type="evidence" value="ECO:0007669"/>
    <property type="project" value="UniProtKB-KW"/>
</dbReference>
<keyword evidence="8" id="KW-0862">Zinc</keyword>
<dbReference type="SUPFAM" id="SSF64438">
    <property type="entry name" value="CNF1/YfiH-like putative cysteine hydrolases"/>
    <property type="match status" value="1"/>
</dbReference>
<evidence type="ECO:0000256" key="1">
    <source>
        <dbReference type="ARBA" id="ARBA00000553"/>
    </source>
</evidence>
<keyword evidence="6" id="KW-0479">Metal-binding</keyword>
<evidence type="ECO:0000256" key="2">
    <source>
        <dbReference type="ARBA" id="ARBA00001947"/>
    </source>
</evidence>
<dbReference type="InterPro" id="IPR003730">
    <property type="entry name" value="Cu_polyphenol_OxRdtase"/>
</dbReference>
<dbReference type="AlphaFoldDB" id="A0A7I8DC22"/>
<comment type="cofactor">
    <cofactor evidence="2">
        <name>Zn(2+)</name>
        <dbReference type="ChEBI" id="CHEBI:29105"/>
    </cofactor>
</comment>
<comment type="catalytic activity">
    <reaction evidence="11">
        <text>S-methyl-5'-thioadenosine + phosphate = 5-(methylsulfanyl)-alpha-D-ribose 1-phosphate + adenine</text>
        <dbReference type="Rhea" id="RHEA:11852"/>
        <dbReference type="ChEBI" id="CHEBI:16708"/>
        <dbReference type="ChEBI" id="CHEBI:17509"/>
        <dbReference type="ChEBI" id="CHEBI:43474"/>
        <dbReference type="ChEBI" id="CHEBI:58533"/>
        <dbReference type="EC" id="2.4.2.28"/>
    </reaction>
    <physiologicalReaction direction="left-to-right" evidence="11">
        <dbReference type="Rhea" id="RHEA:11853"/>
    </physiologicalReaction>
</comment>
<evidence type="ECO:0000256" key="11">
    <source>
        <dbReference type="ARBA" id="ARBA00049893"/>
    </source>
</evidence>
<evidence type="ECO:0000256" key="6">
    <source>
        <dbReference type="ARBA" id="ARBA00022723"/>
    </source>
</evidence>
<dbReference type="PANTHER" id="PTHR30616">
    <property type="entry name" value="UNCHARACTERIZED PROTEIN YFIH"/>
    <property type="match status" value="1"/>
</dbReference>
<keyword evidence="7" id="KW-0378">Hydrolase</keyword>
<protein>
    <recommendedName>
        <fullName evidence="12">Purine nucleoside phosphorylase</fullName>
    </recommendedName>
</protein>
<dbReference type="Gene3D" id="3.60.140.10">
    <property type="entry name" value="CNF1/YfiH-like putative cysteine hydrolases"/>
    <property type="match status" value="1"/>
</dbReference>